<feature type="compositionally biased region" description="Gly residues" evidence="1">
    <location>
        <begin position="113"/>
        <end position="127"/>
    </location>
</feature>
<dbReference type="AlphaFoldDB" id="A0AAW1LFF2"/>
<organism evidence="2 3">
    <name type="scientific">Popillia japonica</name>
    <name type="common">Japanese beetle</name>
    <dbReference type="NCBI Taxonomy" id="7064"/>
    <lineage>
        <taxon>Eukaryota</taxon>
        <taxon>Metazoa</taxon>
        <taxon>Ecdysozoa</taxon>
        <taxon>Arthropoda</taxon>
        <taxon>Hexapoda</taxon>
        <taxon>Insecta</taxon>
        <taxon>Pterygota</taxon>
        <taxon>Neoptera</taxon>
        <taxon>Endopterygota</taxon>
        <taxon>Coleoptera</taxon>
        <taxon>Polyphaga</taxon>
        <taxon>Scarabaeiformia</taxon>
        <taxon>Scarabaeidae</taxon>
        <taxon>Rutelinae</taxon>
        <taxon>Popillia</taxon>
    </lineage>
</organism>
<gene>
    <name evidence="2" type="ORF">QE152_g13078</name>
</gene>
<comment type="caution">
    <text evidence="2">The sequence shown here is derived from an EMBL/GenBank/DDBJ whole genome shotgun (WGS) entry which is preliminary data.</text>
</comment>
<evidence type="ECO:0000313" key="2">
    <source>
        <dbReference type="EMBL" id="KAK9732085.1"/>
    </source>
</evidence>
<evidence type="ECO:0000313" key="3">
    <source>
        <dbReference type="Proteomes" id="UP001458880"/>
    </source>
</evidence>
<name>A0AAW1LFF2_POPJA</name>
<reference evidence="2 3" key="1">
    <citation type="journal article" date="2024" name="BMC Genomics">
        <title>De novo assembly and annotation of Popillia japonica's genome with initial clues to its potential as an invasive pest.</title>
        <authorList>
            <person name="Cucini C."/>
            <person name="Boschi S."/>
            <person name="Funari R."/>
            <person name="Cardaioli E."/>
            <person name="Iannotti N."/>
            <person name="Marturano G."/>
            <person name="Paoli F."/>
            <person name="Bruttini M."/>
            <person name="Carapelli A."/>
            <person name="Frati F."/>
            <person name="Nardi F."/>
        </authorList>
    </citation>
    <scope>NUCLEOTIDE SEQUENCE [LARGE SCALE GENOMIC DNA]</scope>
    <source>
        <strain evidence="2">DMR45628</strain>
    </source>
</reference>
<feature type="region of interest" description="Disordered" evidence="1">
    <location>
        <begin position="105"/>
        <end position="127"/>
    </location>
</feature>
<protein>
    <submittedName>
        <fullName evidence="2">Uncharacterized protein</fullName>
    </submittedName>
</protein>
<keyword evidence="3" id="KW-1185">Reference proteome</keyword>
<accession>A0AAW1LFF2</accession>
<sequence length="127" mass="13996">MMNSSYEEFEFDLDYNNSEDDISEVLSHVGNLSFEERENEIYEDPGYAKGDNKLTTWSNIAPKTESEHNSINNIEKTVVDKETGLRAFIPTEGALYNTSFSSYEDWGSTNTGDDGGTVGGSSGGVRA</sequence>
<proteinExistence type="predicted"/>
<evidence type="ECO:0000256" key="1">
    <source>
        <dbReference type="SAM" id="MobiDB-lite"/>
    </source>
</evidence>
<dbReference type="EMBL" id="JASPKY010000122">
    <property type="protein sequence ID" value="KAK9732085.1"/>
    <property type="molecule type" value="Genomic_DNA"/>
</dbReference>
<dbReference type="Proteomes" id="UP001458880">
    <property type="component" value="Unassembled WGS sequence"/>
</dbReference>